<dbReference type="Proteomes" id="UP000785679">
    <property type="component" value="Unassembled WGS sequence"/>
</dbReference>
<organism evidence="1 2">
    <name type="scientific">Halteria grandinella</name>
    <dbReference type="NCBI Taxonomy" id="5974"/>
    <lineage>
        <taxon>Eukaryota</taxon>
        <taxon>Sar</taxon>
        <taxon>Alveolata</taxon>
        <taxon>Ciliophora</taxon>
        <taxon>Intramacronucleata</taxon>
        <taxon>Spirotrichea</taxon>
        <taxon>Stichotrichia</taxon>
        <taxon>Sporadotrichida</taxon>
        <taxon>Halteriidae</taxon>
        <taxon>Halteria</taxon>
    </lineage>
</organism>
<dbReference type="EMBL" id="RRYP01004186">
    <property type="protein sequence ID" value="TNV83089.1"/>
    <property type="molecule type" value="Genomic_DNA"/>
</dbReference>
<reference evidence="1" key="1">
    <citation type="submission" date="2019-06" db="EMBL/GenBank/DDBJ databases">
        <authorList>
            <person name="Zheng W."/>
        </authorList>
    </citation>
    <scope>NUCLEOTIDE SEQUENCE</scope>
    <source>
        <strain evidence="1">QDHG01</strain>
    </source>
</reference>
<gene>
    <name evidence="1" type="ORF">FGO68_gene16082</name>
</gene>
<name>A0A8J8T5J7_HALGN</name>
<comment type="caution">
    <text evidence="1">The sequence shown here is derived from an EMBL/GenBank/DDBJ whole genome shotgun (WGS) entry which is preliminary data.</text>
</comment>
<evidence type="ECO:0000313" key="2">
    <source>
        <dbReference type="Proteomes" id="UP000785679"/>
    </source>
</evidence>
<dbReference type="AlphaFoldDB" id="A0A8J8T5J7"/>
<sequence length="200" mass="23349">MTIVQKLLKLSNTLLKWTASKLLYRHETYQLRNYKGSSIANRKQQNSLTVVLLTTLKLSNLNGHLNISLRNVLIKRFQYIQTQEFVMLKYSLIHSLKSLSDYLNARQYIQIMAFQSLLMGMSVLQMQTLTLKVYTQAASIWQYLPQKTALASLSQRYVLNTASIQNQQQKSCHWKSQSFILMIIAVFHLFKISQRRARTL</sequence>
<proteinExistence type="predicted"/>
<protein>
    <submittedName>
        <fullName evidence="1">Uncharacterized protein</fullName>
    </submittedName>
</protein>
<keyword evidence="2" id="KW-1185">Reference proteome</keyword>
<accession>A0A8J8T5J7</accession>
<evidence type="ECO:0000313" key="1">
    <source>
        <dbReference type="EMBL" id="TNV83089.1"/>
    </source>
</evidence>